<feature type="transmembrane region" description="Helical" evidence="11">
    <location>
        <begin position="215"/>
        <end position="232"/>
    </location>
</feature>
<proteinExistence type="inferred from homology"/>
<evidence type="ECO:0000313" key="12">
    <source>
        <dbReference type="EMBL" id="TFK48677.1"/>
    </source>
</evidence>
<evidence type="ECO:0000256" key="6">
    <source>
        <dbReference type="ARBA" id="ARBA00022824"/>
    </source>
</evidence>
<dbReference type="SUPFAM" id="SSF103481">
    <property type="entry name" value="Multidrug resistance efflux transporter EmrE"/>
    <property type="match status" value="1"/>
</dbReference>
<feature type="transmembrane region" description="Helical" evidence="11">
    <location>
        <begin position="355"/>
        <end position="374"/>
    </location>
</feature>
<dbReference type="Proteomes" id="UP000305948">
    <property type="component" value="Unassembled WGS sequence"/>
</dbReference>
<dbReference type="PANTHER" id="PTHR10778">
    <property type="entry name" value="SOLUTE CARRIER FAMILY 35 MEMBER B"/>
    <property type="match status" value="1"/>
</dbReference>
<dbReference type="InterPro" id="IPR037185">
    <property type="entry name" value="EmrE-like"/>
</dbReference>
<feature type="transmembrane region" description="Helical" evidence="11">
    <location>
        <begin position="253"/>
        <end position="274"/>
    </location>
</feature>
<evidence type="ECO:0000256" key="9">
    <source>
        <dbReference type="ARBA" id="ARBA00041103"/>
    </source>
</evidence>
<evidence type="ECO:0000256" key="10">
    <source>
        <dbReference type="SAM" id="MobiDB-lite"/>
    </source>
</evidence>
<evidence type="ECO:0000313" key="13">
    <source>
        <dbReference type="Proteomes" id="UP000305948"/>
    </source>
</evidence>
<dbReference type="PANTHER" id="PTHR10778:SF10">
    <property type="entry name" value="SOLUTE CARRIER FAMILY 35 MEMBER B1"/>
    <property type="match status" value="1"/>
</dbReference>
<feature type="transmembrane region" description="Helical" evidence="11">
    <location>
        <begin position="120"/>
        <end position="139"/>
    </location>
</feature>
<dbReference type="GO" id="GO:0005459">
    <property type="term" value="F:UDP-galactose transmembrane transporter activity"/>
    <property type="evidence" value="ECO:0007669"/>
    <property type="project" value="TreeGrafter"/>
</dbReference>
<dbReference type="EMBL" id="ML213518">
    <property type="protein sequence ID" value="TFK48677.1"/>
    <property type="molecule type" value="Genomic_DNA"/>
</dbReference>
<feature type="transmembrane region" description="Helical" evidence="11">
    <location>
        <begin position="47"/>
        <end position="67"/>
    </location>
</feature>
<evidence type="ECO:0000256" key="8">
    <source>
        <dbReference type="ARBA" id="ARBA00023136"/>
    </source>
</evidence>
<keyword evidence="6" id="KW-0256">Endoplasmic reticulum</keyword>
<feature type="transmembrane region" description="Helical" evidence="11">
    <location>
        <begin position="176"/>
        <end position="195"/>
    </location>
</feature>
<gene>
    <name evidence="12" type="ORF">OE88DRAFT_1713821</name>
</gene>
<evidence type="ECO:0000256" key="5">
    <source>
        <dbReference type="ARBA" id="ARBA00022692"/>
    </source>
</evidence>
<dbReference type="OrthoDB" id="1601at2759"/>
<dbReference type="InterPro" id="IPR013657">
    <property type="entry name" value="SCL35B1-4/HUT1"/>
</dbReference>
<dbReference type="GO" id="GO:0005460">
    <property type="term" value="F:UDP-glucose transmembrane transporter activity"/>
    <property type="evidence" value="ECO:0007669"/>
    <property type="project" value="TreeGrafter"/>
</dbReference>
<comment type="subcellular location">
    <subcellularLocation>
        <location evidence="1">Endoplasmic reticulum membrane</location>
        <topology evidence="1">Multi-pass membrane protein</topology>
    </subcellularLocation>
</comment>
<evidence type="ECO:0000256" key="1">
    <source>
        <dbReference type="ARBA" id="ARBA00004477"/>
    </source>
</evidence>
<evidence type="ECO:0000256" key="7">
    <source>
        <dbReference type="ARBA" id="ARBA00022989"/>
    </source>
</evidence>
<evidence type="ECO:0000256" key="3">
    <source>
        <dbReference type="ARBA" id="ARBA00022448"/>
    </source>
</evidence>
<keyword evidence="8 11" id="KW-0472">Membrane</keyword>
<evidence type="ECO:0000256" key="11">
    <source>
        <dbReference type="SAM" id="Phobius"/>
    </source>
</evidence>
<dbReference type="AlphaFoldDB" id="A0A5C3MUG8"/>
<keyword evidence="13" id="KW-1185">Reference proteome</keyword>
<dbReference type="STRING" id="5364.A0A5C3MUG8"/>
<keyword evidence="7 11" id="KW-1133">Transmembrane helix</keyword>
<reference evidence="12 13" key="1">
    <citation type="journal article" date="2019" name="Nat. Ecol. Evol.">
        <title>Megaphylogeny resolves global patterns of mushroom evolution.</title>
        <authorList>
            <person name="Varga T."/>
            <person name="Krizsan K."/>
            <person name="Foldi C."/>
            <person name="Dima B."/>
            <person name="Sanchez-Garcia M."/>
            <person name="Sanchez-Ramirez S."/>
            <person name="Szollosi G.J."/>
            <person name="Szarkandi J.G."/>
            <person name="Papp V."/>
            <person name="Albert L."/>
            <person name="Andreopoulos W."/>
            <person name="Angelini C."/>
            <person name="Antonin V."/>
            <person name="Barry K.W."/>
            <person name="Bougher N.L."/>
            <person name="Buchanan P."/>
            <person name="Buyck B."/>
            <person name="Bense V."/>
            <person name="Catcheside P."/>
            <person name="Chovatia M."/>
            <person name="Cooper J."/>
            <person name="Damon W."/>
            <person name="Desjardin D."/>
            <person name="Finy P."/>
            <person name="Geml J."/>
            <person name="Haridas S."/>
            <person name="Hughes K."/>
            <person name="Justo A."/>
            <person name="Karasinski D."/>
            <person name="Kautmanova I."/>
            <person name="Kiss B."/>
            <person name="Kocsube S."/>
            <person name="Kotiranta H."/>
            <person name="LaButti K.M."/>
            <person name="Lechner B.E."/>
            <person name="Liimatainen K."/>
            <person name="Lipzen A."/>
            <person name="Lukacs Z."/>
            <person name="Mihaltcheva S."/>
            <person name="Morgado L.N."/>
            <person name="Niskanen T."/>
            <person name="Noordeloos M.E."/>
            <person name="Ohm R.A."/>
            <person name="Ortiz-Santana B."/>
            <person name="Ovrebo C."/>
            <person name="Racz N."/>
            <person name="Riley R."/>
            <person name="Savchenko A."/>
            <person name="Shiryaev A."/>
            <person name="Soop K."/>
            <person name="Spirin V."/>
            <person name="Szebenyi C."/>
            <person name="Tomsovsky M."/>
            <person name="Tulloss R.E."/>
            <person name="Uehling J."/>
            <person name="Grigoriev I.V."/>
            <person name="Vagvolgyi C."/>
            <person name="Papp T."/>
            <person name="Martin F.M."/>
            <person name="Miettinen O."/>
            <person name="Hibbett D.S."/>
            <person name="Nagy L.G."/>
        </authorList>
    </citation>
    <scope>NUCLEOTIDE SEQUENCE [LARGE SCALE GENOMIC DNA]</scope>
    <source>
        <strain evidence="12 13">OMC1185</strain>
    </source>
</reference>
<name>A0A5C3MUG8_9AGAM</name>
<evidence type="ECO:0000256" key="2">
    <source>
        <dbReference type="ARBA" id="ARBA00010694"/>
    </source>
</evidence>
<dbReference type="GO" id="GO:0005789">
    <property type="term" value="C:endoplasmic reticulum membrane"/>
    <property type="evidence" value="ECO:0007669"/>
    <property type="project" value="UniProtKB-SubCell"/>
</dbReference>
<keyword evidence="4" id="KW-0762">Sugar transport</keyword>
<evidence type="ECO:0000256" key="4">
    <source>
        <dbReference type="ARBA" id="ARBA00022597"/>
    </source>
</evidence>
<dbReference type="GO" id="GO:0000139">
    <property type="term" value="C:Golgi membrane"/>
    <property type="evidence" value="ECO:0007669"/>
    <property type="project" value="TreeGrafter"/>
</dbReference>
<feature type="region of interest" description="Disordered" evidence="10">
    <location>
        <begin position="88"/>
        <end position="115"/>
    </location>
</feature>
<feature type="transmembrane region" description="Helical" evidence="11">
    <location>
        <begin position="145"/>
        <end position="169"/>
    </location>
</feature>
<keyword evidence="3" id="KW-0813">Transport</keyword>
<organism evidence="12 13">
    <name type="scientific">Heliocybe sulcata</name>
    <dbReference type="NCBI Taxonomy" id="5364"/>
    <lineage>
        <taxon>Eukaryota</taxon>
        <taxon>Fungi</taxon>
        <taxon>Dikarya</taxon>
        <taxon>Basidiomycota</taxon>
        <taxon>Agaricomycotina</taxon>
        <taxon>Agaricomycetes</taxon>
        <taxon>Gloeophyllales</taxon>
        <taxon>Gloeophyllaceae</taxon>
        <taxon>Heliocybe</taxon>
    </lineage>
</organism>
<dbReference type="Pfam" id="PF08449">
    <property type="entry name" value="UAA"/>
    <property type="match status" value="1"/>
</dbReference>
<keyword evidence="5 11" id="KW-0812">Transmembrane</keyword>
<accession>A0A5C3MUG8</accession>
<comment type="similarity">
    <text evidence="2">Belongs to the nucleotide-sugar transporter family. SLC35B subfamily.</text>
</comment>
<protein>
    <recommendedName>
        <fullName evidence="9">UDP-galactose transporter homolog 1</fullName>
    </recommendedName>
</protein>
<sequence>MSLIRLVVCVSGVYAMFLLWAIAQERLSVPFRATIPPHSSDKFHFPIFMGTCQSILSSLSALVYLLVRRPPTSAISLSQLLGLEPPSHGKANGTAGPSSNGDSKMNGAAPTPHSAPSRPLLTSLLHLSLLSTFAAPFGFASLSHISYPFLVLAKSCKLVPVMLMNVLVYRRRFARYKYFVVALVTSGIALFMHFGDKSKSHGKSKSADADAGKKPLLGLVYLLINLILDGLTNSTQDHIFSQHRHLTGQQMMFWMNAFGTLISTLLAVLPLPYIPVIHPSHGSHGEFQEAVAFLRTHEGAAKALLGFAMTGAVGQLFIFETLAHFGSLTLVTITLTRKLFTMLLSVVVYNHTLTPGQWLGAAVVFAGICLEAYVKRREVHAKRIIQEKEKADIKQL</sequence>